<evidence type="ECO:0000313" key="2">
    <source>
        <dbReference type="Proteomes" id="UP000191522"/>
    </source>
</evidence>
<protein>
    <submittedName>
        <fullName evidence="1">Uncharacterized protein</fullName>
    </submittedName>
</protein>
<accession>A0A1V6PBI3</accession>
<dbReference type="AlphaFoldDB" id="A0A1V6PBI3"/>
<organism evidence="1 2">
    <name type="scientific">Penicillium decumbens</name>
    <dbReference type="NCBI Taxonomy" id="69771"/>
    <lineage>
        <taxon>Eukaryota</taxon>
        <taxon>Fungi</taxon>
        <taxon>Dikarya</taxon>
        <taxon>Ascomycota</taxon>
        <taxon>Pezizomycotina</taxon>
        <taxon>Eurotiomycetes</taxon>
        <taxon>Eurotiomycetidae</taxon>
        <taxon>Eurotiales</taxon>
        <taxon>Aspergillaceae</taxon>
        <taxon>Penicillium</taxon>
    </lineage>
</organism>
<dbReference type="Proteomes" id="UP000191522">
    <property type="component" value="Unassembled WGS sequence"/>
</dbReference>
<dbReference type="EMBL" id="MDYL01000011">
    <property type="protein sequence ID" value="OQD74378.1"/>
    <property type="molecule type" value="Genomic_DNA"/>
</dbReference>
<keyword evidence="2" id="KW-1185">Reference proteome</keyword>
<name>A0A1V6PBI3_PENDC</name>
<reference evidence="2" key="1">
    <citation type="journal article" date="2017" name="Nat. Microbiol.">
        <title>Global analysis of biosynthetic gene clusters reveals vast potential of secondary metabolite production in Penicillium species.</title>
        <authorList>
            <person name="Nielsen J.C."/>
            <person name="Grijseels S."/>
            <person name="Prigent S."/>
            <person name="Ji B."/>
            <person name="Dainat J."/>
            <person name="Nielsen K.F."/>
            <person name="Frisvad J.C."/>
            <person name="Workman M."/>
            <person name="Nielsen J."/>
        </authorList>
    </citation>
    <scope>NUCLEOTIDE SEQUENCE [LARGE SCALE GENOMIC DNA]</scope>
    <source>
        <strain evidence="2">IBT 11843</strain>
    </source>
</reference>
<comment type="caution">
    <text evidence="1">The sequence shown here is derived from an EMBL/GenBank/DDBJ whole genome shotgun (WGS) entry which is preliminary data.</text>
</comment>
<evidence type="ECO:0000313" key="1">
    <source>
        <dbReference type="EMBL" id="OQD74378.1"/>
    </source>
</evidence>
<dbReference type="OrthoDB" id="73875at2759"/>
<gene>
    <name evidence="1" type="ORF">PENDEC_c011G03481</name>
</gene>
<dbReference type="STRING" id="69771.A0A1V6PBI3"/>
<proteinExistence type="predicted"/>
<sequence length="243" mass="25803">MTSKGQPESHLTSFCGILMNPIVRRVRALHNRHNAVAAGTLANPDLPRDFTVSNPKDIISARLPNITTFQSQSDTLSSLATSDFYLGNTIDVVDGASMLVLMLSNSIASMNSVEKIGAEYHKEQVEQVILLFVSAFLLLIPGLREIADEAELAAVAITLRAIGAAGDTGFGIYGIVSAKYGGPAEIFLAILGGLGILDMIRAPALFAKAAKARRAMSAEHIATLGDEVKGGIAQIDKLKKLCR</sequence>